<dbReference type="InterPro" id="IPR013825">
    <property type="entry name" value="Topo_IA_cen_sub2"/>
</dbReference>
<keyword evidence="2" id="KW-0238">DNA-binding</keyword>
<dbReference type="SUPFAM" id="SSF56712">
    <property type="entry name" value="Prokaryotic type I DNA topoisomerase"/>
    <property type="match status" value="1"/>
</dbReference>
<dbReference type="Gene3D" id="1.10.290.10">
    <property type="entry name" value="Topoisomerase I, domain 4"/>
    <property type="match status" value="1"/>
</dbReference>
<feature type="region of interest" description="Disordered" evidence="4">
    <location>
        <begin position="430"/>
        <end position="458"/>
    </location>
</feature>
<keyword evidence="3 6" id="KW-0413">Isomerase</keyword>
<dbReference type="PROSITE" id="PS52039">
    <property type="entry name" value="TOPO_IA_2"/>
    <property type="match status" value="1"/>
</dbReference>
<dbReference type="InterPro" id="IPR003602">
    <property type="entry name" value="Topo_IA_DNA-bd_dom"/>
</dbReference>
<dbReference type="Pfam" id="PF01131">
    <property type="entry name" value="Topoisom_bac"/>
    <property type="match status" value="1"/>
</dbReference>
<dbReference type="InterPro" id="IPR013826">
    <property type="entry name" value="Topo_IA_cen_sub3"/>
</dbReference>
<dbReference type="PANTHER" id="PTHR11390">
    <property type="entry name" value="PROKARYOTIC DNA TOPOISOMERASE"/>
    <property type="match status" value="1"/>
</dbReference>
<dbReference type="GO" id="GO:0043597">
    <property type="term" value="C:cytoplasmic replication fork"/>
    <property type="evidence" value="ECO:0007669"/>
    <property type="project" value="TreeGrafter"/>
</dbReference>
<dbReference type="InterPro" id="IPR023405">
    <property type="entry name" value="Topo_IA_core_domain"/>
</dbReference>
<dbReference type="InterPro" id="IPR013497">
    <property type="entry name" value="Topo_IA_cen"/>
</dbReference>
<organism evidence="6 7">
    <name type="scientific">Alkalihalobacillus alcalophilus ATCC 27647 = CGMCC 1.3604</name>
    <dbReference type="NCBI Taxonomy" id="1218173"/>
    <lineage>
        <taxon>Bacteria</taxon>
        <taxon>Bacillati</taxon>
        <taxon>Bacillota</taxon>
        <taxon>Bacilli</taxon>
        <taxon>Bacillales</taxon>
        <taxon>Bacillaceae</taxon>
        <taxon>Alkalihalobacillus</taxon>
    </lineage>
</organism>
<dbReference type="PROSITE" id="PS00396">
    <property type="entry name" value="TOPO_IA_1"/>
    <property type="match status" value="1"/>
</dbReference>
<dbReference type="PANTHER" id="PTHR11390:SF21">
    <property type="entry name" value="DNA TOPOISOMERASE 3-ALPHA"/>
    <property type="match status" value="1"/>
</dbReference>
<evidence type="ECO:0000256" key="1">
    <source>
        <dbReference type="ARBA" id="ARBA00023029"/>
    </source>
</evidence>
<dbReference type="GO" id="GO:0006265">
    <property type="term" value="P:DNA topological change"/>
    <property type="evidence" value="ECO:0007669"/>
    <property type="project" value="InterPro"/>
</dbReference>
<dbReference type="GO" id="GO:0006281">
    <property type="term" value="P:DNA repair"/>
    <property type="evidence" value="ECO:0007669"/>
    <property type="project" value="TreeGrafter"/>
</dbReference>
<comment type="caution">
    <text evidence="6">The sequence shown here is derived from an EMBL/GenBank/DDBJ whole genome shotgun (WGS) entry which is preliminary data.</text>
</comment>
<feature type="compositionally biased region" description="Basic residues" evidence="4">
    <location>
        <begin position="432"/>
        <end position="442"/>
    </location>
</feature>
<evidence type="ECO:0000313" key="7">
    <source>
        <dbReference type="Proteomes" id="UP000297014"/>
    </source>
</evidence>
<dbReference type="InterPro" id="IPR000380">
    <property type="entry name" value="Topo_IA"/>
</dbReference>
<evidence type="ECO:0000259" key="5">
    <source>
        <dbReference type="PROSITE" id="PS52039"/>
    </source>
</evidence>
<dbReference type="Gene3D" id="2.70.20.10">
    <property type="entry name" value="Topoisomerase I, domain 3"/>
    <property type="match status" value="1"/>
</dbReference>
<proteinExistence type="predicted"/>
<dbReference type="GO" id="GO:0003917">
    <property type="term" value="F:DNA topoisomerase type I (single strand cut, ATP-independent) activity"/>
    <property type="evidence" value="ECO:0007669"/>
    <property type="project" value="InterPro"/>
</dbReference>
<dbReference type="EMBL" id="JALP01000232">
    <property type="protein sequence ID" value="THG89439.1"/>
    <property type="molecule type" value="Genomic_DNA"/>
</dbReference>
<dbReference type="Proteomes" id="UP000297014">
    <property type="component" value="Unassembled WGS sequence"/>
</dbReference>
<dbReference type="GO" id="GO:0006310">
    <property type="term" value="P:DNA recombination"/>
    <property type="evidence" value="ECO:0007669"/>
    <property type="project" value="TreeGrafter"/>
</dbReference>
<name>A0A4S4K0I2_ALKAL</name>
<dbReference type="CDD" id="cd00186">
    <property type="entry name" value="TOP1Ac"/>
    <property type="match status" value="1"/>
</dbReference>
<dbReference type="GO" id="GO:0003677">
    <property type="term" value="F:DNA binding"/>
    <property type="evidence" value="ECO:0007669"/>
    <property type="project" value="UniProtKB-KW"/>
</dbReference>
<reference evidence="6 7" key="1">
    <citation type="submission" date="2014-01" db="EMBL/GenBank/DDBJ databases">
        <title>Draft genome sequencing of Bacillus alcalophilus CGMCC 1.3604.</title>
        <authorList>
            <person name="Yang J."/>
            <person name="Diao L."/>
            <person name="Yang S."/>
        </authorList>
    </citation>
    <scope>NUCLEOTIDE SEQUENCE [LARGE SCALE GENOMIC DNA]</scope>
    <source>
        <strain evidence="6 7">CGMCC 1.3604</strain>
    </source>
</reference>
<evidence type="ECO:0000256" key="2">
    <source>
        <dbReference type="ARBA" id="ARBA00023125"/>
    </source>
</evidence>
<accession>A0A4S4K0I2</accession>
<evidence type="ECO:0000313" key="6">
    <source>
        <dbReference type="EMBL" id="THG89439.1"/>
    </source>
</evidence>
<keyword evidence="1" id="KW-0799">Topoisomerase</keyword>
<dbReference type="Gene3D" id="1.10.460.10">
    <property type="entry name" value="Topoisomerase I, domain 2"/>
    <property type="match status" value="1"/>
</dbReference>
<dbReference type="InterPro" id="IPR023406">
    <property type="entry name" value="Topo_IA_AS"/>
</dbReference>
<dbReference type="PRINTS" id="PR00417">
    <property type="entry name" value="PRTPISMRASEI"/>
</dbReference>
<feature type="domain" description="Topo IA-type catalytic" evidence="5">
    <location>
        <begin position="1"/>
        <end position="340"/>
    </location>
</feature>
<sequence>MTKSLERQKLQVSDVKKVKKKTPAPKLYDLTELQREANKRFGFSPKETLSTLQRLYEQHKAVTYPRTDSNVLSSDLVDTLSERVKAVDVQPYRKHVAQIRRGNLSIQPHAVNDKLVTDHHAIIPTEQVAPASLSDNERKIYDLIVRRFLAVLFPVYEFEQTTIIAKANNQSFKASGHKELVVGWKAIYADTSIKNETIIPSIQTGDLLTVTKLDKKQELTKPPARFTEATLLSAMEKPASFLENKDPDLVETLGKAGGIGTVATRADIIEKLFQTFLMEKRGQDLLLTSKGKQLLDLVPSGLKSPALTAEWEKKLDSITKGELDQRTFIAEMKEYASSIVKEIKNSEQKFKHDNLTGSKCPECGKLLLEVNGKKGKMRVCQDRECGYKKRLAMVTNARCPKCKKKLELRGEGEGQVFACVCGHREKKSAFEKRKKATQHQKVSKKEVSQYMKKQNKDDDFSNSALADALAKLKLDKD</sequence>
<gene>
    <name evidence="6" type="ORF">AJ85_17685</name>
</gene>
<dbReference type="InterPro" id="IPR013824">
    <property type="entry name" value="Topo_IA_cen_sub1"/>
</dbReference>
<evidence type="ECO:0000256" key="3">
    <source>
        <dbReference type="ARBA" id="ARBA00023235"/>
    </source>
</evidence>
<evidence type="ECO:0000256" key="4">
    <source>
        <dbReference type="SAM" id="MobiDB-lite"/>
    </source>
</evidence>
<dbReference type="AlphaFoldDB" id="A0A4S4K0I2"/>
<dbReference type="SMART" id="SM00437">
    <property type="entry name" value="TOP1Ac"/>
    <property type="match status" value="1"/>
</dbReference>
<protein>
    <submittedName>
        <fullName evidence="6">DNA topoisomerase III</fullName>
    </submittedName>
</protein>